<evidence type="ECO:0000256" key="5">
    <source>
        <dbReference type="SAM" id="Phobius"/>
    </source>
</evidence>
<keyword evidence="8" id="KW-1185">Reference proteome</keyword>
<evidence type="ECO:0000259" key="6">
    <source>
        <dbReference type="Pfam" id="PF07291"/>
    </source>
</evidence>
<evidence type="ECO:0000313" key="7">
    <source>
        <dbReference type="EMBL" id="MBC9795384.1"/>
    </source>
</evidence>
<protein>
    <recommendedName>
        <fullName evidence="6">Methylamine utilisation protein MauE domain-containing protein</fullName>
    </recommendedName>
</protein>
<feature type="transmembrane region" description="Helical" evidence="5">
    <location>
        <begin position="79"/>
        <end position="101"/>
    </location>
</feature>
<feature type="transmembrane region" description="Helical" evidence="5">
    <location>
        <begin position="12"/>
        <end position="32"/>
    </location>
</feature>
<feature type="domain" description="Methylamine utilisation protein MauE" evidence="6">
    <location>
        <begin position="10"/>
        <end position="137"/>
    </location>
</feature>
<evidence type="ECO:0000256" key="1">
    <source>
        <dbReference type="ARBA" id="ARBA00004141"/>
    </source>
</evidence>
<name>A0A926Q224_9FLAO</name>
<dbReference type="GO" id="GO:0030416">
    <property type="term" value="P:methylamine metabolic process"/>
    <property type="evidence" value="ECO:0007669"/>
    <property type="project" value="InterPro"/>
</dbReference>
<comment type="subcellular location">
    <subcellularLocation>
        <location evidence="1">Membrane</location>
        <topology evidence="1">Multi-pass membrane protein</topology>
    </subcellularLocation>
</comment>
<evidence type="ECO:0000313" key="8">
    <source>
        <dbReference type="Proteomes" id="UP000653730"/>
    </source>
</evidence>
<reference evidence="7 8" key="1">
    <citation type="submission" date="2020-09" db="EMBL/GenBank/DDBJ databases">
        <title>Sinomicrobium weinanense sp. nov., a halophilic bacteria isolated from saline-alkali soil.</title>
        <authorList>
            <person name="Wu P."/>
            <person name="Ren H."/>
            <person name="Mei Y."/>
            <person name="Liang Y."/>
            <person name="Chen Z."/>
        </authorList>
    </citation>
    <scope>NUCLEOTIDE SEQUENCE [LARGE SCALE GENOMIC DNA]</scope>
    <source>
        <strain evidence="7 8">FJxs</strain>
    </source>
</reference>
<accession>A0A926Q224</accession>
<dbReference type="EMBL" id="JACVDC010000009">
    <property type="protein sequence ID" value="MBC9795384.1"/>
    <property type="molecule type" value="Genomic_DNA"/>
</dbReference>
<gene>
    <name evidence="7" type="ORF">IBL28_05370</name>
</gene>
<dbReference type="AlphaFoldDB" id="A0A926Q224"/>
<organism evidence="7 8">
    <name type="scientific">Sinomicrobium weinanense</name>
    <dbReference type="NCBI Taxonomy" id="2842200"/>
    <lineage>
        <taxon>Bacteria</taxon>
        <taxon>Pseudomonadati</taxon>
        <taxon>Bacteroidota</taxon>
        <taxon>Flavobacteriia</taxon>
        <taxon>Flavobacteriales</taxon>
        <taxon>Flavobacteriaceae</taxon>
        <taxon>Sinomicrobium</taxon>
    </lineage>
</organism>
<evidence type="ECO:0000256" key="3">
    <source>
        <dbReference type="ARBA" id="ARBA00022989"/>
    </source>
</evidence>
<evidence type="ECO:0000256" key="4">
    <source>
        <dbReference type="ARBA" id="ARBA00023136"/>
    </source>
</evidence>
<feature type="transmembrane region" description="Helical" evidence="5">
    <location>
        <begin position="52"/>
        <end position="72"/>
    </location>
</feature>
<proteinExistence type="predicted"/>
<evidence type="ECO:0000256" key="2">
    <source>
        <dbReference type="ARBA" id="ARBA00022692"/>
    </source>
</evidence>
<dbReference type="RefSeq" id="WP_187964533.1">
    <property type="nucleotide sequence ID" value="NZ_JACVDC010000009.1"/>
</dbReference>
<comment type="caution">
    <text evidence="7">The sequence shown here is derived from an EMBL/GenBank/DDBJ whole genome shotgun (WGS) entry which is preliminary data.</text>
</comment>
<keyword evidence="3 5" id="KW-1133">Transmembrane helix</keyword>
<dbReference type="Pfam" id="PF07291">
    <property type="entry name" value="MauE"/>
    <property type="match status" value="1"/>
</dbReference>
<sequence length="160" mass="18395">MKWLNKYRTSVLYTIALLLSMLFMYTGLTKIWEGDLFYHNIIDSPIFGGETNALVASWAFPFLEILTAMALLWPKTRRLGLFMALGLFLAITTYLTANIYFSESIPCTCRTFFSMLDWHGHLYLTLGCLVITVLGIISYPTKTKRTSTYKTRFVAQQSQE</sequence>
<dbReference type="GO" id="GO:0016020">
    <property type="term" value="C:membrane"/>
    <property type="evidence" value="ECO:0007669"/>
    <property type="project" value="UniProtKB-SubCell"/>
</dbReference>
<feature type="transmembrane region" description="Helical" evidence="5">
    <location>
        <begin position="121"/>
        <end position="140"/>
    </location>
</feature>
<dbReference type="InterPro" id="IPR009908">
    <property type="entry name" value="Methylamine_util_MauE"/>
</dbReference>
<keyword evidence="2 5" id="KW-0812">Transmembrane</keyword>
<keyword evidence="4 5" id="KW-0472">Membrane</keyword>
<dbReference type="Proteomes" id="UP000653730">
    <property type="component" value="Unassembled WGS sequence"/>
</dbReference>